<gene>
    <name evidence="1" type="ORF">BEMITA_LOCUS3085</name>
</gene>
<dbReference type="EMBL" id="OU963871">
    <property type="protein sequence ID" value="CAH0383649.1"/>
    <property type="molecule type" value="Genomic_DNA"/>
</dbReference>
<evidence type="ECO:0000313" key="2">
    <source>
        <dbReference type="Proteomes" id="UP001152759"/>
    </source>
</evidence>
<dbReference type="Proteomes" id="UP001152759">
    <property type="component" value="Chromosome 10"/>
</dbReference>
<name>A0A9P0F0H6_BEMTA</name>
<protein>
    <submittedName>
        <fullName evidence="1">Uncharacterized protein</fullName>
    </submittedName>
</protein>
<reference evidence="1" key="1">
    <citation type="submission" date="2021-12" db="EMBL/GenBank/DDBJ databases">
        <authorList>
            <person name="King R."/>
        </authorList>
    </citation>
    <scope>NUCLEOTIDE SEQUENCE</scope>
</reference>
<organism evidence="1 2">
    <name type="scientific">Bemisia tabaci</name>
    <name type="common">Sweetpotato whitefly</name>
    <name type="synonym">Aleurodes tabaci</name>
    <dbReference type="NCBI Taxonomy" id="7038"/>
    <lineage>
        <taxon>Eukaryota</taxon>
        <taxon>Metazoa</taxon>
        <taxon>Ecdysozoa</taxon>
        <taxon>Arthropoda</taxon>
        <taxon>Hexapoda</taxon>
        <taxon>Insecta</taxon>
        <taxon>Pterygota</taxon>
        <taxon>Neoptera</taxon>
        <taxon>Paraneoptera</taxon>
        <taxon>Hemiptera</taxon>
        <taxon>Sternorrhyncha</taxon>
        <taxon>Aleyrodoidea</taxon>
        <taxon>Aleyrodidae</taxon>
        <taxon>Aleyrodinae</taxon>
        <taxon>Bemisia</taxon>
    </lineage>
</organism>
<proteinExistence type="predicted"/>
<accession>A0A9P0F0H6</accession>
<keyword evidence="2" id="KW-1185">Reference proteome</keyword>
<sequence>MAASKVGLIPDAALLSQASGQLAAKSSGTTPTPLGTTLRVPATLLIFALVSMVNLVHFAAAKPPLLSDVALDKTQEETFEDEAPSAPLAGHLNETPLELVGSGNPFVTQELSKCAKLGEYCENGRKCCRHLECFAYYRSRATCRRKPRRER</sequence>
<dbReference type="AlphaFoldDB" id="A0A9P0F0H6"/>
<evidence type="ECO:0000313" key="1">
    <source>
        <dbReference type="EMBL" id="CAH0383649.1"/>
    </source>
</evidence>